<evidence type="ECO:0000313" key="2">
    <source>
        <dbReference type="EMBL" id="CAB4622798.1"/>
    </source>
</evidence>
<gene>
    <name evidence="2" type="ORF">UFOPK1835_01926</name>
</gene>
<feature type="compositionally biased region" description="Basic and acidic residues" evidence="1">
    <location>
        <begin position="9"/>
        <end position="23"/>
    </location>
</feature>
<dbReference type="AlphaFoldDB" id="A0A6J6IGG4"/>
<dbReference type="Pfam" id="PF10009">
    <property type="entry name" value="DUF2252"/>
    <property type="match status" value="1"/>
</dbReference>
<evidence type="ECO:0000256" key="1">
    <source>
        <dbReference type="SAM" id="MobiDB-lite"/>
    </source>
</evidence>
<dbReference type="InterPro" id="IPR018721">
    <property type="entry name" value="DUF2252"/>
</dbReference>
<dbReference type="EMBL" id="CAEZUP010000117">
    <property type="protein sequence ID" value="CAB4622798.1"/>
    <property type="molecule type" value="Genomic_DNA"/>
</dbReference>
<organism evidence="2">
    <name type="scientific">freshwater metagenome</name>
    <dbReference type="NCBI Taxonomy" id="449393"/>
    <lineage>
        <taxon>unclassified sequences</taxon>
        <taxon>metagenomes</taxon>
        <taxon>ecological metagenomes</taxon>
    </lineage>
</organism>
<feature type="region of interest" description="Disordered" evidence="1">
    <location>
        <begin position="1"/>
        <end position="49"/>
    </location>
</feature>
<reference evidence="2" key="1">
    <citation type="submission" date="2020-05" db="EMBL/GenBank/DDBJ databases">
        <authorList>
            <person name="Chiriac C."/>
            <person name="Salcher M."/>
            <person name="Ghai R."/>
            <person name="Kavagutti S V."/>
        </authorList>
    </citation>
    <scope>NUCLEOTIDE SEQUENCE</scope>
</reference>
<sequence length="467" mass="52190">MESTAINSDGEKTTVADRAEAGRRLRQRVPRSTLGDWSPAADRDPLGRLDEQEVPRVAELVPIRHERMAVSPFAFFRGAAAIFADDIADCPRSGLEVQLCGDAHLMNFGVFASPERSLVFDINDFDETLPGPFEWDVKRLAASFEIAARTNGFRAADRRNIQSDLGETYATSMAEFSRMDHIDLWYSHLNIDRILSDWGEGARPGIVRRFNKAVAKARGKDRLRAFNRLADLEGGKPRFVSDPPLLEPVRDLMPPEEHERLIDYLQEVMSSYRSTLQADRQFLLEHYEFVDLARKVVGVGSVGTRCWVALLVGREDGDPLFLQIKEAEPSVLERHLGASRYPTQGQRVVEGQRLMQATSDIFLGWVRAPGLDDRQHDYYFRQLWDAKASADVETMSPDHLRIYAKLCAYTLARGHARSGDSIAISAYLGGGKAFAAAMTRFADAYADQNEADHEAFSTRLAGHGVAG</sequence>
<protein>
    <submittedName>
        <fullName evidence="2">Unannotated protein</fullName>
    </submittedName>
</protein>
<dbReference type="PANTHER" id="PTHR39441">
    <property type="entry name" value="DUF2252 DOMAIN-CONTAINING PROTEIN"/>
    <property type="match status" value="1"/>
</dbReference>
<accession>A0A6J6IGG4</accession>
<proteinExistence type="predicted"/>
<dbReference type="PANTHER" id="PTHR39441:SF1">
    <property type="entry name" value="DUF2252 DOMAIN-CONTAINING PROTEIN"/>
    <property type="match status" value="1"/>
</dbReference>
<name>A0A6J6IGG4_9ZZZZ</name>